<evidence type="ECO:0008006" key="3">
    <source>
        <dbReference type="Google" id="ProtNLM"/>
    </source>
</evidence>
<dbReference type="SUPFAM" id="SSF56112">
    <property type="entry name" value="Protein kinase-like (PK-like)"/>
    <property type="match status" value="1"/>
</dbReference>
<comment type="caution">
    <text evidence="1">The sequence shown here is derived from an EMBL/GenBank/DDBJ whole genome shotgun (WGS) entry which is preliminary data.</text>
</comment>
<reference evidence="1 2" key="1">
    <citation type="submission" date="2019-06" db="EMBL/GenBank/DDBJ databases">
        <authorList>
            <person name="Broberg M."/>
        </authorList>
    </citation>
    <scope>NUCLEOTIDE SEQUENCE [LARGE SCALE GENOMIC DNA]</scope>
</reference>
<dbReference type="Proteomes" id="UP000766486">
    <property type="component" value="Unassembled WGS sequence"/>
</dbReference>
<evidence type="ECO:0000313" key="1">
    <source>
        <dbReference type="EMBL" id="VUC26444.1"/>
    </source>
</evidence>
<sequence>MNEIGVPYMLMSKAPGKSLSSFDWPWFTLEMPAKKRNTEIPLLPISTSQKEKIMHQLGIIVAKLSQLRFDRIGSLFEDEGGYTIKTCLSMAHTCYGRDSLTLERGPFETDVDYYKSLTSISILHAQQLPMTPHCLFASIPAPDDFSKWSDYSISINRWNDFMAIGDKTDSCRNRMDCCIASQLAQEMIPSLVSQPYPAGFPLRHMDLNFDNIFVDDEMNVTCVIDWAFCSSVPFVELLATPGMPYPRDLPSQNLTSAYRAGFEQTSTERLPWEGTEKIWHLQRFFTMDQTQLYNHFRRFYSLATEDEQLNLPLLLQAAREKVSPESLGLAEDLPADTQKEDSFFTHEDTTNRKALARKLTVMMELNQSFVADQKLWRWLADAVDAE</sequence>
<organism evidence="1 2">
    <name type="scientific">Bionectria ochroleuca</name>
    <name type="common">Gliocladium roseum</name>
    <dbReference type="NCBI Taxonomy" id="29856"/>
    <lineage>
        <taxon>Eukaryota</taxon>
        <taxon>Fungi</taxon>
        <taxon>Dikarya</taxon>
        <taxon>Ascomycota</taxon>
        <taxon>Pezizomycotina</taxon>
        <taxon>Sordariomycetes</taxon>
        <taxon>Hypocreomycetidae</taxon>
        <taxon>Hypocreales</taxon>
        <taxon>Bionectriaceae</taxon>
        <taxon>Clonostachys</taxon>
    </lineage>
</organism>
<name>A0ABY6U8M6_BIOOC</name>
<dbReference type="InterPro" id="IPR011009">
    <property type="entry name" value="Kinase-like_dom_sf"/>
</dbReference>
<accession>A0ABY6U8M6</accession>
<keyword evidence="2" id="KW-1185">Reference proteome</keyword>
<dbReference type="EMBL" id="CABFNS010000749">
    <property type="protein sequence ID" value="VUC26444.1"/>
    <property type="molecule type" value="Genomic_DNA"/>
</dbReference>
<dbReference type="Gene3D" id="3.90.1200.10">
    <property type="match status" value="1"/>
</dbReference>
<dbReference type="PANTHER" id="PTHR21310">
    <property type="entry name" value="AMINOGLYCOSIDE PHOSPHOTRANSFERASE-RELATED-RELATED"/>
    <property type="match status" value="1"/>
</dbReference>
<protein>
    <recommendedName>
        <fullName evidence="3">Aminoglycoside phosphotransferase domain-containing protein</fullName>
    </recommendedName>
</protein>
<proteinExistence type="predicted"/>
<evidence type="ECO:0000313" key="2">
    <source>
        <dbReference type="Proteomes" id="UP000766486"/>
    </source>
</evidence>
<gene>
    <name evidence="1" type="ORF">CLO192961_LOCUS189264</name>
</gene>
<dbReference type="InterPro" id="IPR051678">
    <property type="entry name" value="AGP_Transferase"/>
</dbReference>
<dbReference type="PANTHER" id="PTHR21310:SF15">
    <property type="entry name" value="AMINOGLYCOSIDE PHOSPHOTRANSFERASE DOMAIN-CONTAINING PROTEIN"/>
    <property type="match status" value="1"/>
</dbReference>